<feature type="region of interest" description="Disordered" evidence="2">
    <location>
        <begin position="505"/>
        <end position="567"/>
    </location>
</feature>
<dbReference type="SUPFAM" id="SSF48403">
    <property type="entry name" value="Ankyrin repeat"/>
    <property type="match status" value="1"/>
</dbReference>
<evidence type="ECO:0000256" key="2">
    <source>
        <dbReference type="SAM" id="MobiDB-lite"/>
    </source>
</evidence>
<dbReference type="SMART" id="SM00248">
    <property type="entry name" value="ANK"/>
    <property type="match status" value="1"/>
</dbReference>
<dbReference type="EMBL" id="QEAM01000101">
    <property type="protein sequence ID" value="TPX46550.1"/>
    <property type="molecule type" value="Genomic_DNA"/>
</dbReference>
<feature type="region of interest" description="Disordered" evidence="2">
    <location>
        <begin position="1"/>
        <end position="30"/>
    </location>
</feature>
<dbReference type="VEuPathDB" id="FungiDB:SeMB42_g07492"/>
<feature type="compositionally biased region" description="Basic residues" evidence="2">
    <location>
        <begin position="302"/>
        <end position="311"/>
    </location>
</feature>
<protein>
    <submittedName>
        <fullName evidence="4">Uncharacterized protein</fullName>
    </submittedName>
</protein>
<feature type="compositionally biased region" description="Basic and acidic residues" evidence="2">
    <location>
        <begin position="333"/>
        <end position="342"/>
    </location>
</feature>
<evidence type="ECO:0000313" key="6">
    <source>
        <dbReference type="Proteomes" id="UP000320475"/>
    </source>
</evidence>
<gene>
    <name evidence="4" type="ORF">SeLEV6574_g03178</name>
    <name evidence="3" type="ORF">SeMB42_g07492</name>
</gene>
<feature type="compositionally biased region" description="Low complexity" evidence="2">
    <location>
        <begin position="532"/>
        <end position="544"/>
    </location>
</feature>
<dbReference type="STRING" id="286115.A0A507D5J4"/>
<dbReference type="Pfam" id="PF13857">
    <property type="entry name" value="Ank_5"/>
    <property type="match status" value="1"/>
</dbReference>
<feature type="region of interest" description="Disordered" evidence="2">
    <location>
        <begin position="272"/>
        <end position="442"/>
    </location>
</feature>
<keyword evidence="5" id="KW-1185">Reference proteome</keyword>
<comment type="caution">
    <text evidence="4">The sequence shown here is derived from an EMBL/GenBank/DDBJ whole genome shotgun (WGS) entry which is preliminary data.</text>
</comment>
<dbReference type="PROSITE" id="PS50088">
    <property type="entry name" value="ANK_REPEAT"/>
    <property type="match status" value="1"/>
</dbReference>
<dbReference type="OrthoDB" id="341259at2759"/>
<evidence type="ECO:0000313" key="4">
    <source>
        <dbReference type="EMBL" id="TPX46550.1"/>
    </source>
</evidence>
<feature type="compositionally biased region" description="Acidic residues" evidence="2">
    <location>
        <begin position="317"/>
        <end position="332"/>
    </location>
</feature>
<proteinExistence type="predicted"/>
<organism evidence="4 6">
    <name type="scientific">Synchytrium endobioticum</name>
    <dbReference type="NCBI Taxonomy" id="286115"/>
    <lineage>
        <taxon>Eukaryota</taxon>
        <taxon>Fungi</taxon>
        <taxon>Fungi incertae sedis</taxon>
        <taxon>Chytridiomycota</taxon>
        <taxon>Chytridiomycota incertae sedis</taxon>
        <taxon>Chytridiomycetes</taxon>
        <taxon>Synchytriales</taxon>
        <taxon>Synchytriaceae</taxon>
        <taxon>Synchytrium</taxon>
    </lineage>
</organism>
<dbReference type="PROSITE" id="PS50297">
    <property type="entry name" value="ANK_REP_REGION"/>
    <property type="match status" value="1"/>
</dbReference>
<evidence type="ECO:0000313" key="5">
    <source>
        <dbReference type="Proteomes" id="UP000317494"/>
    </source>
</evidence>
<dbReference type="Proteomes" id="UP000320475">
    <property type="component" value="Unassembled WGS sequence"/>
</dbReference>
<dbReference type="Gene3D" id="1.25.40.20">
    <property type="entry name" value="Ankyrin repeat-containing domain"/>
    <property type="match status" value="1"/>
</dbReference>
<sequence length="622" mass="68179">MARIKRTPVRAACGQRPTSSPGKPPGRVSSSAPVSGFLAFGASENPVGNSSVALEAHAWPSHTVALENTISADAVASWYLDLLRGMFDDKRTVGGALGDECCQRVERRLRILSPTNPNEWVQRITSMVSAAEAEEHGDTVRCQALQMMADLLLKNFETTGLNDRDGQGAQEAFDATPMLLAHNADINARDGSGGNTSLHIAAQSANIEIAKKLVEAKADKTIQNKNGKTAFDLLPLRSQKTKKWSFLKPETGEVVVSIKSNLRTRATLSADARRDQSRLAQQGGQLPLGRDHNLLLDDTNVRRSRRIKTRSSHSDDREEVQEQDVETEPDYNESEKCKRNETEPASPRPKRLKYSSSTSAPILYEMSVETRGKGDPRAGTIPEAQDTDTPCNMNTKEPAPSDEGDKEVVNAGDSAGNENHKRKAIESASHHHKRPSTVATSSAPVLEETPVIITTTVVHESELKQDIKAYDDSSQTTHIRKNGICETESLLPPTLERPKIGIARSGATQTAAPAARVSPQRTKTTVVARSNKLPTGPPKLKWTTPPLPLPLPLPPPPPPPPERQPRREQECRLFVEGIQRDTNAEDFKQKLFDDAEKLQYKGKLQVDGQQLMVFKARKHLGV</sequence>
<dbReference type="InterPro" id="IPR002110">
    <property type="entry name" value="Ankyrin_rpt"/>
</dbReference>
<feature type="repeat" description="ANK" evidence="1">
    <location>
        <begin position="193"/>
        <end position="225"/>
    </location>
</feature>
<dbReference type="Proteomes" id="UP000317494">
    <property type="component" value="Unassembled WGS sequence"/>
</dbReference>
<keyword evidence="1" id="KW-0040">ANK repeat</keyword>
<feature type="compositionally biased region" description="Basic and acidic residues" evidence="2">
    <location>
        <begin position="289"/>
        <end position="301"/>
    </location>
</feature>
<accession>A0A507D5J4</accession>
<dbReference type="InterPro" id="IPR036770">
    <property type="entry name" value="Ankyrin_rpt-contain_sf"/>
</dbReference>
<evidence type="ECO:0000313" key="3">
    <source>
        <dbReference type="EMBL" id="TPX33410.1"/>
    </source>
</evidence>
<dbReference type="EMBL" id="QEAN01000538">
    <property type="protein sequence ID" value="TPX33410.1"/>
    <property type="molecule type" value="Genomic_DNA"/>
</dbReference>
<feature type="compositionally biased region" description="Pro residues" evidence="2">
    <location>
        <begin position="545"/>
        <end position="562"/>
    </location>
</feature>
<feature type="compositionally biased region" description="Polar residues" evidence="2">
    <location>
        <begin position="519"/>
        <end position="528"/>
    </location>
</feature>
<evidence type="ECO:0000256" key="1">
    <source>
        <dbReference type="PROSITE-ProRule" id="PRU00023"/>
    </source>
</evidence>
<dbReference type="AlphaFoldDB" id="A0A507D5J4"/>
<name>A0A507D5J4_9FUNG</name>
<reference evidence="5 6" key="1">
    <citation type="journal article" date="2019" name="Sci. Rep.">
        <title>Comparative genomics of chytrid fungi reveal insights into the obligate biotrophic and pathogenic lifestyle of Synchytrium endobioticum.</title>
        <authorList>
            <person name="van de Vossenberg B.T.L.H."/>
            <person name="Warris S."/>
            <person name="Nguyen H.D.T."/>
            <person name="van Gent-Pelzer M.P.E."/>
            <person name="Joly D.L."/>
            <person name="van de Geest H.C."/>
            <person name="Bonants P.J.M."/>
            <person name="Smith D.S."/>
            <person name="Levesque C.A."/>
            <person name="van der Lee T.A.J."/>
        </authorList>
    </citation>
    <scope>NUCLEOTIDE SEQUENCE [LARGE SCALE GENOMIC DNA]</scope>
    <source>
        <strain evidence="4 6">LEV6574</strain>
        <strain evidence="3 5">MB42</strain>
    </source>
</reference>